<evidence type="ECO:0008006" key="3">
    <source>
        <dbReference type="Google" id="ProtNLM"/>
    </source>
</evidence>
<dbReference type="EMBL" id="BBNO01000007">
    <property type="protein sequence ID" value="GAO10591.1"/>
    <property type="molecule type" value="Genomic_DNA"/>
</dbReference>
<sequence>MTTDDEPELEHEAAELVRPYVITNGRDLLDGSDFSLITLVTVHADPPRTKPLDPEKLSLLELCSGGFLSIAEIAGHTRLPVGVVKILVSDLAREGYLFSRAPIPTAQLVDRQILEEVLNGLQARFG</sequence>
<dbReference type="GeneID" id="90928429"/>
<evidence type="ECO:0000313" key="1">
    <source>
        <dbReference type="EMBL" id="GAO10591.1"/>
    </source>
</evidence>
<gene>
    <name evidence="1" type="ORF">TPA0598_07_03150</name>
</gene>
<reference evidence="2" key="1">
    <citation type="submission" date="2014-09" db="EMBL/GenBank/DDBJ databases">
        <title>Whole genome shotgun sequence of Streptomyces sp. NBRC 110027.</title>
        <authorList>
            <person name="Komaki H."/>
            <person name="Ichikawa N."/>
            <person name="Katano-Makiyama Y."/>
            <person name="Hosoyama A."/>
            <person name="Hashimoto M."/>
            <person name="Uohara A."/>
            <person name="Kitahashi Y."/>
            <person name="Ohji S."/>
            <person name="Kimura A."/>
            <person name="Yamazoe A."/>
            <person name="Igarashi Y."/>
            <person name="Fujita N."/>
        </authorList>
    </citation>
    <scope>NUCLEOTIDE SEQUENCE [LARGE SCALE GENOMIC DNA]</scope>
    <source>
        <strain evidence="2">NBRC 110027</strain>
    </source>
</reference>
<dbReference type="PANTHER" id="PTHR36221">
    <property type="entry name" value="DUF742 DOMAIN-CONTAINING PROTEIN"/>
    <property type="match status" value="1"/>
</dbReference>
<dbReference type="InterPro" id="IPR007995">
    <property type="entry name" value="DUF742"/>
</dbReference>
<organism evidence="1 2">
    <name type="scientific">Streptomyces lydicamycinicus</name>
    <dbReference type="NCBI Taxonomy" id="1546107"/>
    <lineage>
        <taxon>Bacteria</taxon>
        <taxon>Bacillati</taxon>
        <taxon>Actinomycetota</taxon>
        <taxon>Actinomycetes</taxon>
        <taxon>Kitasatosporales</taxon>
        <taxon>Streptomycetaceae</taxon>
        <taxon>Streptomyces</taxon>
    </lineage>
</organism>
<name>A0A0P4RBW8_9ACTN</name>
<protein>
    <recommendedName>
        <fullName evidence="3">DUF742 domain-containing protein</fullName>
    </recommendedName>
</protein>
<accession>A0A0P4RBW8</accession>
<comment type="caution">
    <text evidence="1">The sequence shown here is derived from an EMBL/GenBank/DDBJ whole genome shotgun (WGS) entry which is preliminary data.</text>
</comment>
<dbReference type="AlphaFoldDB" id="A0A0P4RBW8"/>
<dbReference type="Proteomes" id="UP000048965">
    <property type="component" value="Unassembled WGS sequence"/>
</dbReference>
<dbReference type="PANTHER" id="PTHR36221:SF1">
    <property type="entry name" value="DUF742 DOMAIN-CONTAINING PROTEIN"/>
    <property type="match status" value="1"/>
</dbReference>
<proteinExistence type="predicted"/>
<dbReference type="Pfam" id="PF05331">
    <property type="entry name" value="DUF742"/>
    <property type="match status" value="1"/>
</dbReference>
<dbReference type="RefSeq" id="WP_042158149.1">
    <property type="nucleotide sequence ID" value="NZ_BBNO01000007.1"/>
</dbReference>
<dbReference type="OrthoDB" id="3534386at2"/>
<reference evidence="1 2" key="2">
    <citation type="journal article" date="2015" name="Stand. Genomic Sci.">
        <title>Draft genome sequence of marine-derived Streptomyces sp. TP-A0598, a producer of anti-MRSA antibiotic lydicamycins.</title>
        <authorList>
            <person name="Komaki H."/>
            <person name="Ichikawa N."/>
            <person name="Hosoyama A."/>
            <person name="Fujita N."/>
            <person name="Igarashi Y."/>
        </authorList>
    </citation>
    <scope>NUCLEOTIDE SEQUENCE [LARGE SCALE GENOMIC DNA]</scope>
    <source>
        <strain evidence="1 2">NBRC 110027</strain>
    </source>
</reference>
<keyword evidence="2" id="KW-1185">Reference proteome</keyword>
<evidence type="ECO:0000313" key="2">
    <source>
        <dbReference type="Proteomes" id="UP000048965"/>
    </source>
</evidence>